<accession>A0AAN5I948</accession>
<reference evidence="2" key="1">
    <citation type="submission" date="2022-10" db="EMBL/GenBank/DDBJ databases">
        <title>Genome assembly of Pristionchus species.</title>
        <authorList>
            <person name="Yoshida K."/>
            <person name="Sommer R.J."/>
        </authorList>
    </citation>
    <scope>NUCLEOTIDE SEQUENCE [LARGE SCALE GENOMIC DNA]</scope>
    <source>
        <strain evidence="2">RS5460</strain>
    </source>
</reference>
<evidence type="ECO:0000313" key="2">
    <source>
        <dbReference type="Proteomes" id="UP001328107"/>
    </source>
</evidence>
<name>A0AAN5I948_9BILA</name>
<comment type="caution">
    <text evidence="1">The sequence shown here is derived from an EMBL/GenBank/DDBJ whole genome shotgun (WGS) entry which is preliminary data.</text>
</comment>
<sequence length="67" mass="7344">PHPPIGQLWQHALPHNAGPLLDTTVTSQADQLHYLNKPMLPPAEYLHNTGKNPLDFISEATNALLGQ</sequence>
<gene>
    <name evidence="1" type="ORF">PMAYCL1PPCAC_25890</name>
</gene>
<organism evidence="1 2">
    <name type="scientific">Pristionchus mayeri</name>
    <dbReference type="NCBI Taxonomy" id="1317129"/>
    <lineage>
        <taxon>Eukaryota</taxon>
        <taxon>Metazoa</taxon>
        <taxon>Ecdysozoa</taxon>
        <taxon>Nematoda</taxon>
        <taxon>Chromadorea</taxon>
        <taxon>Rhabditida</taxon>
        <taxon>Rhabditina</taxon>
        <taxon>Diplogasteromorpha</taxon>
        <taxon>Diplogasteroidea</taxon>
        <taxon>Neodiplogasteridae</taxon>
        <taxon>Pristionchus</taxon>
    </lineage>
</organism>
<dbReference type="Proteomes" id="UP001328107">
    <property type="component" value="Unassembled WGS sequence"/>
</dbReference>
<keyword evidence="2" id="KW-1185">Reference proteome</keyword>
<dbReference type="AlphaFoldDB" id="A0AAN5I948"/>
<feature type="non-terminal residue" evidence="1">
    <location>
        <position position="1"/>
    </location>
</feature>
<protein>
    <submittedName>
        <fullName evidence="1">Uncharacterized protein</fullName>
    </submittedName>
</protein>
<dbReference type="EMBL" id="BTRK01000005">
    <property type="protein sequence ID" value="GMR55695.1"/>
    <property type="molecule type" value="Genomic_DNA"/>
</dbReference>
<evidence type="ECO:0000313" key="1">
    <source>
        <dbReference type="EMBL" id="GMR55695.1"/>
    </source>
</evidence>
<proteinExistence type="predicted"/>